<dbReference type="Proteomes" id="UP000694240">
    <property type="component" value="Chromosome 4"/>
</dbReference>
<comment type="caution">
    <text evidence="4">The sequence shown here is derived from an EMBL/GenBank/DDBJ whole genome shotgun (WGS) entry which is preliminary data.</text>
</comment>
<dbReference type="FunFam" id="3.90.550.50:FF:000061">
    <property type="entry name" value="AT4g00300 protein"/>
    <property type="match status" value="1"/>
</dbReference>
<accession>A0A8T2E4I1</accession>
<feature type="transmembrane region" description="Helical" evidence="2">
    <location>
        <begin position="761"/>
        <end position="780"/>
    </location>
</feature>
<gene>
    <name evidence="4" type="ORF">ISN45_At04g000410</name>
</gene>
<evidence type="ECO:0000313" key="4">
    <source>
        <dbReference type="EMBL" id="KAG7614611.1"/>
    </source>
</evidence>
<dbReference type="Pfam" id="PF11721">
    <property type="entry name" value="Malectin"/>
    <property type="match status" value="1"/>
</dbReference>
<dbReference type="GO" id="GO:0016020">
    <property type="term" value="C:membrane"/>
    <property type="evidence" value="ECO:0007669"/>
    <property type="project" value="UniProtKB-SubCell"/>
</dbReference>
<keyword evidence="2" id="KW-0472">Membrane</keyword>
<evidence type="ECO:0000313" key="5">
    <source>
        <dbReference type="Proteomes" id="UP000694240"/>
    </source>
</evidence>
<dbReference type="PANTHER" id="PTHR10811">
    <property type="entry name" value="FRINGE-RELATED"/>
    <property type="match status" value="1"/>
</dbReference>
<feature type="domain" description="Malectin" evidence="3">
    <location>
        <begin position="551"/>
        <end position="693"/>
    </location>
</feature>
<evidence type="ECO:0000256" key="2">
    <source>
        <dbReference type="SAM" id="Phobius"/>
    </source>
</evidence>
<keyword evidence="5" id="KW-1185">Reference proteome</keyword>
<feature type="compositionally biased region" description="Polar residues" evidence="1">
    <location>
        <begin position="7"/>
        <end position="22"/>
    </location>
</feature>
<dbReference type="EMBL" id="JAEFBK010000004">
    <property type="protein sequence ID" value="KAG7614611.1"/>
    <property type="molecule type" value="Genomic_DNA"/>
</dbReference>
<feature type="transmembrane region" description="Helical" evidence="2">
    <location>
        <begin position="56"/>
        <end position="79"/>
    </location>
</feature>
<keyword evidence="2" id="KW-1133">Transmembrane helix</keyword>
<evidence type="ECO:0000259" key="3">
    <source>
        <dbReference type="Pfam" id="PF11721"/>
    </source>
</evidence>
<sequence length="815" mass="92263">QNKKKTSLFSSEKNPKISSSMSIRAMGENNHKDQKTLSYDKSNKPFYSSSSSPCSFTAIVVFLIFVSYLLYSFSFISFLNPYSPSKSPNSLLVPVIRLGSGQTPEEQTELKHIVFGIAASSDLWKHRREYVKTWWKPNGVMNGAVWLDKPINDTVSSSSALPQIRISSDTSSFKYRYRNGHRSAIRITRIVSETVRMLNGTEAERNVRWVVMGDDDTVFFTENLVRVLRKYDHKQFYYIGAPSESHLQNLHQFSYGMAYGGGGFAISYPLAKVLEKMQDRCIERYSDLYGSDDRIHACMAELGVPLTKEVGFHQFDVYGNLLGLLSVHPQAPIVSIHHLDVVDPIFPKTNRVNALKKLMIPAKLDSASLVQQSVCYDKSHQWTMSISWGYTVQITRTYMPARMMEVPTRTFNDWHLRSDFTNLAFNTRPVTWTDCQRPRVFYFSHAFSNSSSSDTTTISQYLRHDEWYPKCEWGIADPSEINQIFVYKKPTPDRWSKVVIRFVPSKDSNFAFVNAIEVISAPKDLIGDVATSVSHDGTEKFNGLAKQAMEVVYRVNVGGRKVTPFNDTLWRTWVTDEGFLKTGDGSSEKSYFTGRIKYRRGGASREVGPDNVYNTARVGKRSNGLVDMSWGFKVNVGYKYLIRMHFCDIASKSLGRLYFNVYINGNLAYEDFDISYAADNVLASPYYIDFVVDATADDNNPSGSSITVSVGPSNKTSVDGNGVDAILNGVEIMKMNNSMGSLDGYVSTEMILSTCPNRRNLSIFIAMLAFMCIFMSFYIVTQRKRVKDQYGWTKLSMDVLEDNSKSGNQFTARKA</sequence>
<name>A0A8T2E4I1_9BRAS</name>
<dbReference type="AlphaFoldDB" id="A0A8T2E4I1"/>
<protein>
    <recommendedName>
        <fullName evidence="3">Malectin domain-containing protein</fullName>
    </recommendedName>
</protein>
<keyword evidence="2" id="KW-0812">Transmembrane</keyword>
<dbReference type="Pfam" id="PF04646">
    <property type="entry name" value="DUF604"/>
    <property type="match status" value="1"/>
</dbReference>
<feature type="non-terminal residue" evidence="4">
    <location>
        <position position="1"/>
    </location>
</feature>
<reference evidence="4 5" key="1">
    <citation type="submission" date="2020-12" db="EMBL/GenBank/DDBJ databases">
        <title>Concerted genomic and epigenomic changes stabilize Arabidopsis allopolyploids.</title>
        <authorList>
            <person name="Chen Z."/>
        </authorList>
    </citation>
    <scope>NUCLEOTIDE SEQUENCE [LARGE SCALE GENOMIC DNA]</scope>
    <source>
        <strain evidence="4">Allo738</strain>
        <tissue evidence="4">Leaf</tissue>
    </source>
</reference>
<feature type="region of interest" description="Disordered" evidence="1">
    <location>
        <begin position="1"/>
        <end position="22"/>
    </location>
</feature>
<dbReference type="InterPro" id="IPR006740">
    <property type="entry name" value="DUF604"/>
</dbReference>
<evidence type="ECO:0000256" key="1">
    <source>
        <dbReference type="SAM" id="MobiDB-lite"/>
    </source>
</evidence>
<proteinExistence type="predicted"/>
<dbReference type="FunFam" id="2.60.120.430:FF:000001">
    <property type="entry name" value="Receptor-like protein kinase FERONIA"/>
    <property type="match status" value="1"/>
</dbReference>
<organism evidence="4 5">
    <name type="scientific">Arabidopsis thaliana x Arabidopsis arenosa</name>
    <dbReference type="NCBI Taxonomy" id="1240361"/>
    <lineage>
        <taxon>Eukaryota</taxon>
        <taxon>Viridiplantae</taxon>
        <taxon>Streptophyta</taxon>
        <taxon>Embryophyta</taxon>
        <taxon>Tracheophyta</taxon>
        <taxon>Spermatophyta</taxon>
        <taxon>Magnoliopsida</taxon>
        <taxon>eudicotyledons</taxon>
        <taxon>Gunneridae</taxon>
        <taxon>Pentapetalae</taxon>
        <taxon>rosids</taxon>
        <taxon>malvids</taxon>
        <taxon>Brassicales</taxon>
        <taxon>Brassicaceae</taxon>
        <taxon>Camelineae</taxon>
        <taxon>Arabidopsis</taxon>
    </lineage>
</organism>
<dbReference type="InterPro" id="IPR021720">
    <property type="entry name" value="Malectin_dom"/>
</dbReference>